<dbReference type="EMBL" id="JAGKQQ010000001">
    <property type="protein sequence ID" value="MBP3956924.1"/>
    <property type="molecule type" value="Genomic_DNA"/>
</dbReference>
<protein>
    <submittedName>
        <fullName evidence="2">Amino acid transporter</fullName>
    </submittedName>
</protein>
<sequence length="650" mass="69343">MDLSSGSDNKPSRGRFRRWLLDGADTRGVAGPHARGPEGGTHSWYRVMCLTGVDYFSTLGYQPGIAALAAGLLSPVATLVLVALTLFGALPVYWYVSRKSPHGEGSIAMMERLLPWWQGKLLVLALLGFVATDFTITITLSAADATAHLIENPFCPDALNGQQVAVTSALVGALGVVFLRGFKEAIGVAVILVAAYLALNGVVVGYALSKVVAHPHLVAEWQKNLWAAHGSPWAMAAVALLVFPKLALGLSGFETGVAVMPLVRCGTTDTEQKPEGRIRNTRKILATAAVTMSLFLVASSLATTLLIPADEFKPGGRANGRALAYLAHGLLGEWFGTAYDVVTILILWFAGASAMAGLINIVPRYLPRYGMAPEWTRAARPLVLLFTAVSVAITLIFHADVDSQAGAYATGVLVLMTSGATAAAISSRRDGSRAAATGFAAVALVFLYTLGANIVERPDGVKIACLFIAGIVAVSLASRVWRTLELRVAGVELDDTARRFLAELGGRPLHLLAHDPTLPLPADYAADEADQRGDFNLLPSEPVLFLEVRVRDASDFTDVLRVCGIEVGCHRVLRAEATATPNGIAALLLHLRDVTGKRPSVYFNWGEGNPVLHLIRYLFSGHGDVPPLTREILRRAEPDVSRRPAVYVGV</sequence>
<keyword evidence="3" id="KW-1185">Reference proteome</keyword>
<feature type="transmembrane region" description="Helical" evidence="1">
    <location>
        <begin position="284"/>
        <end position="307"/>
    </location>
</feature>
<feature type="transmembrane region" description="Helical" evidence="1">
    <location>
        <begin position="233"/>
        <end position="263"/>
    </location>
</feature>
<feature type="transmembrane region" description="Helical" evidence="1">
    <location>
        <begin position="341"/>
        <end position="362"/>
    </location>
</feature>
<feature type="transmembrane region" description="Helical" evidence="1">
    <location>
        <begin position="162"/>
        <end position="179"/>
    </location>
</feature>
<reference evidence="2 3" key="1">
    <citation type="submission" date="2021-04" db="EMBL/GenBank/DDBJ databases">
        <authorList>
            <person name="Ivanova A."/>
        </authorList>
    </citation>
    <scope>NUCLEOTIDE SEQUENCE [LARGE SCALE GENOMIC DNA]</scope>
    <source>
        <strain evidence="2 3">G18</strain>
    </source>
</reference>
<feature type="transmembrane region" description="Helical" evidence="1">
    <location>
        <begin position="117"/>
        <end position="142"/>
    </location>
</feature>
<feature type="transmembrane region" description="Helical" evidence="1">
    <location>
        <begin position="382"/>
        <end position="399"/>
    </location>
</feature>
<proteinExistence type="predicted"/>
<dbReference type="RefSeq" id="WP_210655503.1">
    <property type="nucleotide sequence ID" value="NZ_JAGKQQ010000001.1"/>
</dbReference>
<evidence type="ECO:0000256" key="1">
    <source>
        <dbReference type="SAM" id="Phobius"/>
    </source>
</evidence>
<comment type="caution">
    <text evidence="2">The sequence shown here is derived from an EMBL/GenBank/DDBJ whole genome shotgun (WGS) entry which is preliminary data.</text>
</comment>
<feature type="transmembrane region" description="Helical" evidence="1">
    <location>
        <begin position="65"/>
        <end position="96"/>
    </location>
</feature>
<keyword evidence="1" id="KW-0812">Transmembrane</keyword>
<feature type="transmembrane region" description="Helical" evidence="1">
    <location>
        <begin position="437"/>
        <end position="455"/>
    </location>
</feature>
<evidence type="ECO:0000313" key="3">
    <source>
        <dbReference type="Proteomes" id="UP000676565"/>
    </source>
</evidence>
<feature type="transmembrane region" description="Helical" evidence="1">
    <location>
        <begin position="405"/>
        <end position="425"/>
    </location>
</feature>
<dbReference type="Proteomes" id="UP000676565">
    <property type="component" value="Unassembled WGS sequence"/>
</dbReference>
<accession>A0ABS5BT78</accession>
<evidence type="ECO:0000313" key="2">
    <source>
        <dbReference type="EMBL" id="MBP3956924.1"/>
    </source>
</evidence>
<keyword evidence="1" id="KW-0472">Membrane</keyword>
<organism evidence="2 3">
    <name type="scientific">Gemmata palustris</name>
    <dbReference type="NCBI Taxonomy" id="2822762"/>
    <lineage>
        <taxon>Bacteria</taxon>
        <taxon>Pseudomonadati</taxon>
        <taxon>Planctomycetota</taxon>
        <taxon>Planctomycetia</taxon>
        <taxon>Gemmatales</taxon>
        <taxon>Gemmataceae</taxon>
        <taxon>Gemmata</taxon>
    </lineage>
</organism>
<keyword evidence="1" id="KW-1133">Transmembrane helix</keyword>
<feature type="transmembrane region" description="Helical" evidence="1">
    <location>
        <begin position="461"/>
        <end position="481"/>
    </location>
</feature>
<name>A0ABS5BT78_9BACT</name>
<gene>
    <name evidence="2" type="ORF">J8F10_16760</name>
</gene>
<feature type="transmembrane region" description="Helical" evidence="1">
    <location>
        <begin position="186"/>
        <end position="208"/>
    </location>
</feature>